<dbReference type="InterPro" id="IPR035906">
    <property type="entry name" value="MetI-like_sf"/>
</dbReference>
<dbReference type="InterPro" id="IPR050366">
    <property type="entry name" value="BP-dependent_transpt_permease"/>
</dbReference>
<evidence type="ECO:0000256" key="4">
    <source>
        <dbReference type="ARBA" id="ARBA00022692"/>
    </source>
</evidence>
<reference evidence="11 12" key="1">
    <citation type="submission" date="2014-08" db="EMBL/GenBank/DDBJ databases">
        <authorList>
            <person name="Moulin Lionel"/>
        </authorList>
    </citation>
    <scope>NUCLEOTIDE SEQUENCE [LARGE SCALE GENOMIC DNA]</scope>
</reference>
<evidence type="ECO:0000256" key="9">
    <source>
        <dbReference type="RuleBase" id="RU363032"/>
    </source>
</evidence>
<dbReference type="GO" id="GO:0015833">
    <property type="term" value="P:peptide transport"/>
    <property type="evidence" value="ECO:0007669"/>
    <property type="project" value="UniProtKB-KW"/>
</dbReference>
<keyword evidence="7 9" id="KW-1133">Transmembrane helix</keyword>
<evidence type="ECO:0000256" key="3">
    <source>
        <dbReference type="ARBA" id="ARBA00022475"/>
    </source>
</evidence>
<feature type="transmembrane region" description="Helical" evidence="9">
    <location>
        <begin position="203"/>
        <end position="222"/>
    </location>
</feature>
<feature type="transmembrane region" description="Helical" evidence="9">
    <location>
        <begin position="34"/>
        <end position="56"/>
    </location>
</feature>
<evidence type="ECO:0000256" key="7">
    <source>
        <dbReference type="ARBA" id="ARBA00022989"/>
    </source>
</evidence>
<organism evidence="11 12">
    <name type="scientific">Mesorhizobium plurifarium</name>
    <dbReference type="NCBI Taxonomy" id="69974"/>
    <lineage>
        <taxon>Bacteria</taxon>
        <taxon>Pseudomonadati</taxon>
        <taxon>Pseudomonadota</taxon>
        <taxon>Alphaproteobacteria</taxon>
        <taxon>Hyphomicrobiales</taxon>
        <taxon>Phyllobacteriaceae</taxon>
        <taxon>Mesorhizobium</taxon>
    </lineage>
</organism>
<keyword evidence="3" id="KW-1003">Cell membrane</keyword>
<dbReference type="Gene3D" id="1.10.3720.10">
    <property type="entry name" value="MetI-like"/>
    <property type="match status" value="1"/>
</dbReference>
<gene>
    <name evidence="11" type="primary">dppC</name>
    <name evidence="11" type="ORF">MPL3365_170158</name>
</gene>
<dbReference type="GO" id="GO:0005886">
    <property type="term" value="C:plasma membrane"/>
    <property type="evidence" value="ECO:0007669"/>
    <property type="project" value="UniProtKB-SubCell"/>
</dbReference>
<sequence>MSALQSDVNSYDSVEPGAIGFFADIFDRLRRDPLGMLGLILVLMIVFCALTAPWIAPYNPFQIKVLERFHPPSLFHIFGTDSLGRDVFSRVITGSQIALGVGAISIAIALVLGLILGLIAGYGPRWLDNILLLLFDSVYSFPAVMLGLTVVTLFGPSLGTLIGVVITIQTPGYARLIRTATLSTRNSEYILAIRSLGSSPWRILLIHILPNIIGPILIIASMDVPAVITLEAGLTYLGMGVPPPAPSWGRILQDGFESIRDAPWIAIAGGIPLIITTLGFTFLGEGLRDLVDPKLRRVT</sequence>
<dbReference type="PANTHER" id="PTHR43386">
    <property type="entry name" value="OLIGOPEPTIDE TRANSPORT SYSTEM PERMEASE PROTEIN APPC"/>
    <property type="match status" value="1"/>
</dbReference>
<name>A0A090FZ07_MESPL</name>
<evidence type="ECO:0000256" key="1">
    <source>
        <dbReference type="ARBA" id="ARBA00004651"/>
    </source>
</evidence>
<dbReference type="GO" id="GO:0055085">
    <property type="term" value="P:transmembrane transport"/>
    <property type="evidence" value="ECO:0007669"/>
    <property type="project" value="InterPro"/>
</dbReference>
<evidence type="ECO:0000313" key="12">
    <source>
        <dbReference type="Proteomes" id="UP000046122"/>
    </source>
</evidence>
<evidence type="ECO:0000256" key="6">
    <source>
        <dbReference type="ARBA" id="ARBA00022927"/>
    </source>
</evidence>
<dbReference type="Proteomes" id="UP000046122">
    <property type="component" value="Unassembled WGS sequence"/>
</dbReference>
<keyword evidence="2 9" id="KW-0813">Transport</keyword>
<evidence type="ECO:0000313" key="11">
    <source>
        <dbReference type="EMBL" id="CDX52915.1"/>
    </source>
</evidence>
<comment type="subcellular location">
    <subcellularLocation>
        <location evidence="1 9">Cell membrane</location>
        <topology evidence="1 9">Multi-pass membrane protein</topology>
    </subcellularLocation>
</comment>
<feature type="domain" description="ABC transmembrane type-1" evidence="10">
    <location>
        <begin position="95"/>
        <end position="284"/>
    </location>
</feature>
<dbReference type="SUPFAM" id="SSF161098">
    <property type="entry name" value="MetI-like"/>
    <property type="match status" value="1"/>
</dbReference>
<comment type="similarity">
    <text evidence="9">Belongs to the binding-protein-dependent transport system permease family.</text>
</comment>
<keyword evidence="5" id="KW-0571">Peptide transport</keyword>
<dbReference type="PROSITE" id="PS50928">
    <property type="entry name" value="ABC_TM1"/>
    <property type="match status" value="1"/>
</dbReference>
<evidence type="ECO:0000259" key="10">
    <source>
        <dbReference type="PROSITE" id="PS50928"/>
    </source>
</evidence>
<evidence type="ECO:0000256" key="8">
    <source>
        <dbReference type="ARBA" id="ARBA00023136"/>
    </source>
</evidence>
<evidence type="ECO:0000256" key="5">
    <source>
        <dbReference type="ARBA" id="ARBA00022856"/>
    </source>
</evidence>
<dbReference type="GO" id="GO:0015031">
    <property type="term" value="P:protein transport"/>
    <property type="evidence" value="ECO:0007669"/>
    <property type="project" value="UniProtKB-KW"/>
</dbReference>
<dbReference type="Pfam" id="PF12911">
    <property type="entry name" value="OppC_N"/>
    <property type="match status" value="1"/>
</dbReference>
<accession>A0A090FZ07</accession>
<keyword evidence="4 9" id="KW-0812">Transmembrane</keyword>
<dbReference type="PANTHER" id="PTHR43386:SF1">
    <property type="entry name" value="D,D-DIPEPTIDE TRANSPORT SYSTEM PERMEASE PROTEIN DDPC-RELATED"/>
    <property type="match status" value="1"/>
</dbReference>
<feature type="transmembrane region" description="Helical" evidence="9">
    <location>
        <begin position="264"/>
        <end position="287"/>
    </location>
</feature>
<dbReference type="Pfam" id="PF00528">
    <property type="entry name" value="BPD_transp_1"/>
    <property type="match status" value="1"/>
</dbReference>
<evidence type="ECO:0000256" key="2">
    <source>
        <dbReference type="ARBA" id="ARBA00022448"/>
    </source>
</evidence>
<keyword evidence="6" id="KW-0653">Protein transport</keyword>
<protein>
    <submittedName>
        <fullName evidence="11">Dipeptide transporter membrane component of ABC superfamily</fullName>
    </submittedName>
</protein>
<dbReference type="AlphaFoldDB" id="A0A090FZ07"/>
<dbReference type="InterPro" id="IPR025966">
    <property type="entry name" value="OppC_N"/>
</dbReference>
<dbReference type="CDD" id="cd06261">
    <property type="entry name" value="TM_PBP2"/>
    <property type="match status" value="1"/>
</dbReference>
<dbReference type="InterPro" id="IPR000515">
    <property type="entry name" value="MetI-like"/>
</dbReference>
<dbReference type="EMBL" id="CCNE01000009">
    <property type="protein sequence ID" value="CDX52915.1"/>
    <property type="molecule type" value="Genomic_DNA"/>
</dbReference>
<keyword evidence="8 9" id="KW-0472">Membrane</keyword>
<proteinExistence type="inferred from homology"/>
<feature type="transmembrane region" description="Helical" evidence="9">
    <location>
        <begin position="97"/>
        <end position="123"/>
    </location>
</feature>